<dbReference type="Proteomes" id="UP000733611">
    <property type="component" value="Unassembled WGS sequence"/>
</dbReference>
<reference evidence="2" key="2">
    <citation type="submission" date="2021-04" db="EMBL/GenBank/DDBJ databases">
        <authorList>
            <person name="Gilroy R."/>
        </authorList>
    </citation>
    <scope>NUCLEOTIDE SEQUENCE</scope>
    <source>
        <strain evidence="2">378</strain>
    </source>
</reference>
<dbReference type="Gene3D" id="3.40.50.300">
    <property type="entry name" value="P-loop containing nucleotide triphosphate hydrolases"/>
    <property type="match status" value="1"/>
</dbReference>
<dbReference type="InterPro" id="IPR027417">
    <property type="entry name" value="P-loop_NTPase"/>
</dbReference>
<dbReference type="SUPFAM" id="SSF52540">
    <property type="entry name" value="P-loop containing nucleoside triphosphate hydrolases"/>
    <property type="match status" value="1"/>
</dbReference>
<dbReference type="PANTHER" id="PTHR34825">
    <property type="entry name" value="CONSERVED PROTEIN, WITH A WEAK D-GALACTARATE DEHYDRATASE/ALTRONATE HYDROLASE DOMAIN"/>
    <property type="match status" value="1"/>
</dbReference>
<evidence type="ECO:0000313" key="3">
    <source>
        <dbReference type="Proteomes" id="UP000733611"/>
    </source>
</evidence>
<organism evidence="2 3">
    <name type="scientific">Candidatus Anaerobiospirillum pullicola</name>
    <dbReference type="NCBI Taxonomy" id="2838451"/>
    <lineage>
        <taxon>Bacteria</taxon>
        <taxon>Pseudomonadati</taxon>
        <taxon>Pseudomonadota</taxon>
        <taxon>Gammaproteobacteria</taxon>
        <taxon>Aeromonadales</taxon>
        <taxon>Succinivibrionaceae</taxon>
        <taxon>Anaerobiospirillum</taxon>
    </lineage>
</organism>
<sequence length="235" mass="26798">MAEETMLIKMPVGVSRWSDLRSGRYFFVDKTALLPKLFNMGDQLFLTRPRRMGKTLLCSMLKEWFTNGSKSFSGMAIDGKLQEEGGYPVINLSFFSMGESGDAAEFESDLCARLTDAYSVAGFQVSDCDGINSFKRLYRRLNKVAIERGKPLVFLIDEWDYPLSFNIKRPQVCAALQQVMRNFYGWLRMQPCSVRFILITGIMRYRETSLFTGQDIIDISMEPVVADLLGYTQAD</sequence>
<evidence type="ECO:0000259" key="1">
    <source>
        <dbReference type="Pfam" id="PF09820"/>
    </source>
</evidence>
<proteinExistence type="predicted"/>
<accession>A0A948TGH6</accession>
<gene>
    <name evidence="2" type="ORF">H9847_07195</name>
</gene>
<dbReference type="EMBL" id="JAHLFE010000146">
    <property type="protein sequence ID" value="MBU3844635.1"/>
    <property type="molecule type" value="Genomic_DNA"/>
</dbReference>
<protein>
    <submittedName>
        <fullName evidence="2">AAA family ATPase</fullName>
    </submittedName>
</protein>
<dbReference type="PANTHER" id="PTHR34825:SF1">
    <property type="entry name" value="AAA-ATPASE-LIKE DOMAIN-CONTAINING PROTEIN"/>
    <property type="match status" value="1"/>
</dbReference>
<reference evidence="2" key="1">
    <citation type="journal article" date="2021" name="PeerJ">
        <title>Extensive microbial diversity within the chicken gut microbiome revealed by metagenomics and culture.</title>
        <authorList>
            <person name="Gilroy R."/>
            <person name="Ravi A."/>
            <person name="Getino M."/>
            <person name="Pursley I."/>
            <person name="Horton D.L."/>
            <person name="Alikhan N.F."/>
            <person name="Baker D."/>
            <person name="Gharbi K."/>
            <person name="Hall N."/>
            <person name="Watson M."/>
            <person name="Adriaenssens E.M."/>
            <person name="Foster-Nyarko E."/>
            <person name="Jarju S."/>
            <person name="Secka A."/>
            <person name="Antonio M."/>
            <person name="Oren A."/>
            <person name="Chaudhuri R.R."/>
            <person name="La Ragione R."/>
            <person name="Hildebrand F."/>
            <person name="Pallen M.J."/>
        </authorList>
    </citation>
    <scope>NUCLEOTIDE SEQUENCE</scope>
    <source>
        <strain evidence="2">378</strain>
    </source>
</reference>
<name>A0A948TGH6_9GAMM</name>
<feature type="non-terminal residue" evidence="2">
    <location>
        <position position="235"/>
    </location>
</feature>
<dbReference type="Pfam" id="PF09820">
    <property type="entry name" value="AAA-ATPase_like"/>
    <property type="match status" value="1"/>
</dbReference>
<dbReference type="AlphaFoldDB" id="A0A948TGH6"/>
<feature type="domain" description="AAA-ATPase-like" evidence="1">
    <location>
        <begin position="11"/>
        <end position="211"/>
    </location>
</feature>
<evidence type="ECO:0000313" key="2">
    <source>
        <dbReference type="EMBL" id="MBU3844635.1"/>
    </source>
</evidence>
<dbReference type="InterPro" id="IPR018631">
    <property type="entry name" value="AAA-ATPase-like_dom"/>
</dbReference>
<comment type="caution">
    <text evidence="2">The sequence shown here is derived from an EMBL/GenBank/DDBJ whole genome shotgun (WGS) entry which is preliminary data.</text>
</comment>